<sequence>MKKIVFSLILALTTWIAQARQTDPLSSPVLAVRIDMHGYTLPFGKGLSPKNIGVALGVQLPYNQKGTLTQSVWVGVVNHHLSGKQAYAYTQLGVHPFPNSPVDFGFTIGLGYARAFSGSPTYQQQPDGNWQNASRHKGGLMIPVGVQLGWRGVQKGRTGFSPFVSYQFQPVLGLSEAAPILPNTLLSIGNRFKF</sequence>
<evidence type="ECO:0000313" key="3">
    <source>
        <dbReference type="Proteomes" id="UP000000493"/>
    </source>
</evidence>
<reference evidence="3" key="1">
    <citation type="submission" date="2011-06" db="EMBL/GenBank/DDBJ databases">
        <title>The complete genome of plasmid 1 of Runella slithyformis DSM 19594.</title>
        <authorList>
            <consortium name="US DOE Joint Genome Institute (JGI-PGF)"/>
            <person name="Lucas S."/>
            <person name="Han J."/>
            <person name="Lapidus A."/>
            <person name="Bruce D."/>
            <person name="Goodwin L."/>
            <person name="Pitluck S."/>
            <person name="Peters L."/>
            <person name="Kyrpides N."/>
            <person name="Mavromatis K."/>
            <person name="Ivanova N."/>
            <person name="Ovchinnikova G."/>
            <person name="Zhang X."/>
            <person name="Misra M."/>
            <person name="Detter J.C."/>
            <person name="Tapia R."/>
            <person name="Han C."/>
            <person name="Land M."/>
            <person name="Hauser L."/>
            <person name="Markowitz V."/>
            <person name="Cheng J.-F."/>
            <person name="Hugenholtz P."/>
            <person name="Woyke T."/>
            <person name="Wu D."/>
            <person name="Tindall B."/>
            <person name="Faehrich R."/>
            <person name="Brambilla E."/>
            <person name="Klenk H.-P."/>
            <person name="Eisen J.A."/>
        </authorList>
    </citation>
    <scope>NUCLEOTIDE SEQUENCE [LARGE SCALE GENOMIC DNA]</scope>
    <source>
        <strain evidence="3">ATCC 29530 / DSM 19594 / LMG 11500 / NCIMB 11436 / LSU 4</strain>
        <plasmid evidence="3">pRUNSL01</plasmid>
    </source>
</reference>
<dbReference type="AlphaFoldDB" id="A0A7U3ZRD2"/>
<dbReference type="Proteomes" id="UP000000493">
    <property type="component" value="Plasmid pRUNSL01"/>
</dbReference>
<keyword evidence="2" id="KW-0614">Plasmid</keyword>
<protein>
    <recommendedName>
        <fullName evidence="4">Outer membrane protein beta-barrel domain-containing protein</fullName>
    </recommendedName>
</protein>
<dbReference type="RefSeq" id="WP_013921635.1">
    <property type="nucleotide sequence ID" value="NC_015693.1"/>
</dbReference>
<keyword evidence="1" id="KW-0732">Signal</keyword>
<dbReference type="KEGG" id="rsi:Runsl_5675"/>
<proteinExistence type="predicted"/>
<gene>
    <name evidence="2" type="ordered locus">Runsl_5675</name>
</gene>
<keyword evidence="3" id="KW-1185">Reference proteome</keyword>
<accession>A0A7U3ZRD2</accession>
<evidence type="ECO:0000256" key="1">
    <source>
        <dbReference type="SAM" id="SignalP"/>
    </source>
</evidence>
<geneLocation type="plasmid" evidence="2 3">
    <name>pRUNSL01</name>
</geneLocation>
<feature type="signal peptide" evidence="1">
    <location>
        <begin position="1"/>
        <end position="19"/>
    </location>
</feature>
<name>A0A7U3ZRD2_RUNSL</name>
<evidence type="ECO:0000313" key="2">
    <source>
        <dbReference type="EMBL" id="AEI51964.1"/>
    </source>
</evidence>
<evidence type="ECO:0008006" key="4">
    <source>
        <dbReference type="Google" id="ProtNLM"/>
    </source>
</evidence>
<feature type="chain" id="PRO_5030672626" description="Outer membrane protein beta-barrel domain-containing protein" evidence="1">
    <location>
        <begin position="20"/>
        <end position="194"/>
    </location>
</feature>
<organism evidence="2 3">
    <name type="scientific">Runella slithyformis (strain ATCC 29530 / DSM 19594 / LMG 11500 / NCIMB 11436 / LSU 4)</name>
    <dbReference type="NCBI Taxonomy" id="761193"/>
    <lineage>
        <taxon>Bacteria</taxon>
        <taxon>Pseudomonadati</taxon>
        <taxon>Bacteroidota</taxon>
        <taxon>Cytophagia</taxon>
        <taxon>Cytophagales</taxon>
        <taxon>Spirosomataceae</taxon>
        <taxon>Runella</taxon>
    </lineage>
</organism>
<reference evidence="2 3" key="2">
    <citation type="journal article" date="2012" name="Stand. Genomic Sci.">
        <title>Complete genome sequence of the aquatic bacterium Runella slithyformis type strain (LSU 4(T)).</title>
        <authorList>
            <person name="Copeland A."/>
            <person name="Zhang X."/>
            <person name="Misra M."/>
            <person name="Lapidus A."/>
            <person name="Nolan M."/>
            <person name="Lucas S."/>
            <person name="Deshpande S."/>
            <person name="Cheng J.F."/>
            <person name="Tapia R."/>
            <person name="Goodwin L.A."/>
            <person name="Pitluck S."/>
            <person name="Liolios K."/>
            <person name="Pagani I."/>
            <person name="Ivanova N."/>
            <person name="Mikhailova N."/>
            <person name="Pati A."/>
            <person name="Chen A."/>
            <person name="Palaniappan K."/>
            <person name="Land M."/>
            <person name="Hauser L."/>
            <person name="Pan C."/>
            <person name="Jeffries C.D."/>
            <person name="Detter J.C."/>
            <person name="Brambilla E.M."/>
            <person name="Rohde M."/>
            <person name="Djao O.D."/>
            <person name="Goker M."/>
            <person name="Sikorski J."/>
            <person name="Tindall B.J."/>
            <person name="Woyke T."/>
            <person name="Bristow J."/>
            <person name="Eisen J.A."/>
            <person name="Markowitz V."/>
            <person name="Hugenholtz P."/>
            <person name="Kyrpides N.C."/>
            <person name="Klenk H.P."/>
            <person name="Mavromatis K."/>
        </authorList>
    </citation>
    <scope>NUCLEOTIDE SEQUENCE [LARGE SCALE GENOMIC DNA]</scope>
    <source>
        <strain evidence="3">ATCC 29530 / DSM 19594 / LMG 11500 / NCIMB 11436 / LSU 4</strain>
    </source>
</reference>
<dbReference type="EMBL" id="CP002860">
    <property type="protein sequence ID" value="AEI51964.1"/>
    <property type="molecule type" value="Genomic_DNA"/>
</dbReference>